<dbReference type="GO" id="GO:0003700">
    <property type="term" value="F:DNA-binding transcription factor activity"/>
    <property type="evidence" value="ECO:0007669"/>
    <property type="project" value="InterPro"/>
</dbReference>
<dbReference type="EMBL" id="CP053586">
    <property type="protein sequence ID" value="WNZ22916.1"/>
    <property type="molecule type" value="Genomic_DNA"/>
</dbReference>
<keyword evidence="7" id="KW-0808">Transferase</keyword>
<dbReference type="CDD" id="cd07377">
    <property type="entry name" value="WHTH_GntR"/>
    <property type="match status" value="1"/>
</dbReference>
<dbReference type="SUPFAM" id="SSF53383">
    <property type="entry name" value="PLP-dependent transferases"/>
    <property type="match status" value="1"/>
</dbReference>
<dbReference type="CDD" id="cd00609">
    <property type="entry name" value="AAT_like"/>
    <property type="match status" value="1"/>
</dbReference>
<dbReference type="RefSeq" id="WP_316434465.1">
    <property type="nucleotide sequence ID" value="NZ_CP053586.1"/>
</dbReference>
<dbReference type="PANTHER" id="PTHR46577:SF1">
    <property type="entry name" value="HTH-TYPE TRANSCRIPTIONAL REGULATORY PROTEIN GABR"/>
    <property type="match status" value="1"/>
</dbReference>
<evidence type="ECO:0000256" key="4">
    <source>
        <dbReference type="ARBA" id="ARBA00023125"/>
    </source>
</evidence>
<dbReference type="Pfam" id="PF00155">
    <property type="entry name" value="Aminotran_1_2"/>
    <property type="match status" value="1"/>
</dbReference>
<dbReference type="SMART" id="SM00345">
    <property type="entry name" value="HTH_GNTR"/>
    <property type="match status" value="1"/>
</dbReference>
<dbReference type="Gene3D" id="3.40.640.10">
    <property type="entry name" value="Type I PLP-dependent aspartate aminotransferase-like (Major domain)"/>
    <property type="match status" value="1"/>
</dbReference>
<dbReference type="InterPro" id="IPR036390">
    <property type="entry name" value="WH_DNA-bd_sf"/>
</dbReference>
<dbReference type="InterPro" id="IPR015424">
    <property type="entry name" value="PyrdxlP-dep_Trfase"/>
</dbReference>
<dbReference type="InterPro" id="IPR000524">
    <property type="entry name" value="Tscrpt_reg_HTH_GntR"/>
</dbReference>
<dbReference type="GO" id="GO:0030170">
    <property type="term" value="F:pyridoxal phosphate binding"/>
    <property type="evidence" value="ECO:0007669"/>
    <property type="project" value="InterPro"/>
</dbReference>
<evidence type="ECO:0000256" key="3">
    <source>
        <dbReference type="ARBA" id="ARBA00023015"/>
    </source>
</evidence>
<sequence length="468" mass="51634">MLWLPIDRNSSTPLIRQIYLELRQQILQGTLTAGQKLPATRALATQLGVSRNVVLEAYDQLIAEGYLESRAGSGTYVAQGATWSVLPSQPRSEPASEPDSADWIDFRSGIPDLERVPSKLWGQITKQVGAAAAAEVFGYGSPEGRLELRSTLAAYLQRTRGVICQPDQIIITSGAAQAFGLVAKLLAAPGDTVVLEDPTPPEIRHIFAAQGLTVQAVSVDERGLQTDKLSAIPEPRFVLVTPSHQFPLGSVLPIQRRIELLEFARTTGCTVVEDDYDSEFRYEGTPVSSLQGLDPERVIYIGTFSKILAPALRLGYLVLPPAYVAACRELKRLSDLHTSSLEQITLAQFIQAGHLERHIARMRKLYRQRRNVLRQSLLENFSDCVKILGDSTGLHLVADFKNIEFTAEVMQRIKQKYVKVYPVLNYAIDPNQHSQKVVLGYGNLSTDAIQTGIARLNQAIYSTASTIQ</sequence>
<keyword evidence="2" id="KW-0663">Pyridoxal phosphate</keyword>
<gene>
    <name evidence="7" type="ORF">HJG54_08630</name>
</gene>
<evidence type="ECO:0000256" key="1">
    <source>
        <dbReference type="ARBA" id="ARBA00005384"/>
    </source>
</evidence>
<keyword evidence="4" id="KW-0238">DNA-binding</keyword>
<dbReference type="InterPro" id="IPR036388">
    <property type="entry name" value="WH-like_DNA-bd_sf"/>
</dbReference>
<dbReference type="GO" id="GO:0008483">
    <property type="term" value="F:transaminase activity"/>
    <property type="evidence" value="ECO:0007669"/>
    <property type="project" value="UniProtKB-KW"/>
</dbReference>
<dbReference type="PROSITE" id="PS50949">
    <property type="entry name" value="HTH_GNTR"/>
    <property type="match status" value="1"/>
</dbReference>
<organism evidence="7">
    <name type="scientific">Leptolyngbya sp. NK1-12</name>
    <dbReference type="NCBI Taxonomy" id="2547451"/>
    <lineage>
        <taxon>Bacteria</taxon>
        <taxon>Bacillati</taxon>
        <taxon>Cyanobacteriota</taxon>
        <taxon>Cyanophyceae</taxon>
        <taxon>Leptolyngbyales</taxon>
        <taxon>Leptolyngbyaceae</taxon>
        <taxon>Leptolyngbya group</taxon>
        <taxon>Leptolyngbya</taxon>
    </lineage>
</organism>
<dbReference type="Gene3D" id="1.10.10.10">
    <property type="entry name" value="Winged helix-like DNA-binding domain superfamily/Winged helix DNA-binding domain"/>
    <property type="match status" value="1"/>
</dbReference>
<reference evidence="7" key="1">
    <citation type="submission" date="2020-05" db="EMBL/GenBank/DDBJ databases">
        <authorList>
            <person name="Zhu T."/>
            <person name="Keshari N."/>
            <person name="Lu X."/>
        </authorList>
    </citation>
    <scope>NUCLEOTIDE SEQUENCE</scope>
    <source>
        <strain evidence="7">NK1-12</strain>
    </source>
</reference>
<name>A0AA96WKB2_9CYAN</name>
<comment type="similarity">
    <text evidence="1">In the C-terminal section; belongs to the class-I pyridoxal-phosphate-dependent aminotransferase family.</text>
</comment>
<dbReference type="GO" id="GO:0003677">
    <property type="term" value="F:DNA binding"/>
    <property type="evidence" value="ECO:0007669"/>
    <property type="project" value="UniProtKB-KW"/>
</dbReference>
<evidence type="ECO:0000259" key="6">
    <source>
        <dbReference type="PROSITE" id="PS50949"/>
    </source>
</evidence>
<dbReference type="PANTHER" id="PTHR46577">
    <property type="entry name" value="HTH-TYPE TRANSCRIPTIONAL REGULATORY PROTEIN GABR"/>
    <property type="match status" value="1"/>
</dbReference>
<dbReference type="InterPro" id="IPR051446">
    <property type="entry name" value="HTH_trans_reg/aminotransferase"/>
</dbReference>
<proteinExistence type="inferred from homology"/>
<dbReference type="InterPro" id="IPR004839">
    <property type="entry name" value="Aminotransferase_I/II_large"/>
</dbReference>
<evidence type="ECO:0000256" key="5">
    <source>
        <dbReference type="ARBA" id="ARBA00023163"/>
    </source>
</evidence>
<evidence type="ECO:0000313" key="7">
    <source>
        <dbReference type="EMBL" id="WNZ22916.1"/>
    </source>
</evidence>
<dbReference type="PRINTS" id="PR00035">
    <property type="entry name" value="HTHGNTR"/>
</dbReference>
<dbReference type="SUPFAM" id="SSF46785">
    <property type="entry name" value="Winged helix' DNA-binding domain"/>
    <property type="match status" value="1"/>
</dbReference>
<keyword evidence="3" id="KW-0805">Transcription regulation</keyword>
<dbReference type="Pfam" id="PF00392">
    <property type="entry name" value="GntR"/>
    <property type="match status" value="1"/>
</dbReference>
<keyword evidence="7" id="KW-0032">Aminotransferase</keyword>
<protein>
    <submittedName>
        <fullName evidence="7">PLP-dependent aminotransferase family protein</fullName>
    </submittedName>
</protein>
<dbReference type="AlphaFoldDB" id="A0AA96WKB2"/>
<dbReference type="InterPro" id="IPR015421">
    <property type="entry name" value="PyrdxlP-dep_Trfase_major"/>
</dbReference>
<feature type="domain" description="HTH gntR-type" evidence="6">
    <location>
        <begin position="12"/>
        <end position="80"/>
    </location>
</feature>
<evidence type="ECO:0000256" key="2">
    <source>
        <dbReference type="ARBA" id="ARBA00022898"/>
    </source>
</evidence>
<keyword evidence="5" id="KW-0804">Transcription</keyword>
<accession>A0AA96WKB2</accession>